<protein>
    <submittedName>
        <fullName evidence="3">UPF0481 protein At3g02645 isoform X1</fullName>
    </submittedName>
</protein>
<dbReference type="KEGG" id="nta:107824616"/>
<organism evidence="2 3">
    <name type="scientific">Nicotiana tabacum</name>
    <name type="common">Common tobacco</name>
    <dbReference type="NCBI Taxonomy" id="4097"/>
    <lineage>
        <taxon>Eukaryota</taxon>
        <taxon>Viridiplantae</taxon>
        <taxon>Streptophyta</taxon>
        <taxon>Embryophyta</taxon>
        <taxon>Tracheophyta</taxon>
        <taxon>Spermatophyta</taxon>
        <taxon>Magnoliopsida</taxon>
        <taxon>eudicotyledons</taxon>
        <taxon>Gunneridae</taxon>
        <taxon>Pentapetalae</taxon>
        <taxon>asterids</taxon>
        <taxon>lamiids</taxon>
        <taxon>Solanales</taxon>
        <taxon>Solanaceae</taxon>
        <taxon>Nicotianoideae</taxon>
        <taxon>Nicotianeae</taxon>
        <taxon>Nicotiana</taxon>
    </lineage>
</organism>
<dbReference type="RefSeq" id="XP_016506909.1">
    <property type="nucleotide sequence ID" value="XM_016651423.1"/>
</dbReference>
<dbReference type="GeneID" id="107824616"/>
<evidence type="ECO:0000256" key="1">
    <source>
        <dbReference type="SAM" id="Phobius"/>
    </source>
</evidence>
<evidence type="ECO:0000313" key="3">
    <source>
        <dbReference type="RefSeq" id="XP_016506909.1"/>
    </source>
</evidence>
<dbReference type="InterPro" id="IPR004158">
    <property type="entry name" value="DUF247_pln"/>
</dbReference>
<sequence length="515" mass="59700">MTTESFINNPETEKRWLIQCTKSFKLDKETAIDFSPYICQVPKTIKESKIQSYIPQKIGLGPYHCFRPEFFVTERHKLTIAKNCMDFSKVQHLITETLIFFEPIIRAQYDKFLDIDTHALCWILTIDSLYLLHFLNSYIPYQEIDSEGRSLAQEKEIDSERRSLAQDIIMLENQIPCVVLIEIQMALNQPYSKLFKDLFFNFCKAHSPLQLSEKRKFRSFKFCKALSPHLLAYMHQLIVNNRAIIEEEGEEYDDSKCYFDGYNRSFEDHIVVKVVKNIAGIIPGGDIVEKPMSLMSQLPWDHITGLITKEDENKPQIEEIEIPSVTELEEIAKVKFKLTEGGIRDIKFVEEGSEHTFYLPQITLNSDTEVILRNLVAYEAATASPESSLELAEYVDFMCGIVDTTKDVNILKKANIIKDGSSLNDEEIAELFNGITKTSGKFNKKKSDLEKAIETVNEKFDNTLRVKTYRFIKKYIYTSWKFLTLFSTVLLILLICLQVFCQVYGCSNRWFRTSS</sequence>
<dbReference type="STRING" id="4097.A0A1S4D0W2"/>
<evidence type="ECO:0000313" key="2">
    <source>
        <dbReference type="Proteomes" id="UP000790787"/>
    </source>
</evidence>
<reference evidence="2" key="1">
    <citation type="journal article" date="2014" name="Nat. Commun.">
        <title>The tobacco genome sequence and its comparison with those of tomato and potato.</title>
        <authorList>
            <person name="Sierro N."/>
            <person name="Battey J.N."/>
            <person name="Ouadi S."/>
            <person name="Bakaher N."/>
            <person name="Bovet L."/>
            <person name="Willig A."/>
            <person name="Goepfert S."/>
            <person name="Peitsch M.C."/>
            <person name="Ivanov N.V."/>
        </authorList>
    </citation>
    <scope>NUCLEOTIDE SEQUENCE [LARGE SCALE GENOMIC DNA]</scope>
</reference>
<dbReference type="PANTHER" id="PTHR31549">
    <property type="entry name" value="PROTEIN, PUTATIVE (DUF247)-RELATED-RELATED"/>
    <property type="match status" value="1"/>
</dbReference>
<proteinExistence type="predicted"/>
<keyword evidence="1" id="KW-0812">Transmembrane</keyword>
<accession>A0A1S4D0W2</accession>
<dbReference type="RefSeq" id="XP_016506909.1">
    <property type="nucleotide sequence ID" value="XM_016651423.2"/>
</dbReference>
<dbReference type="Proteomes" id="UP000790787">
    <property type="component" value="Chromosome 9"/>
</dbReference>
<keyword evidence="2" id="KW-1185">Reference proteome</keyword>
<feature type="transmembrane region" description="Helical" evidence="1">
    <location>
        <begin position="482"/>
        <end position="505"/>
    </location>
</feature>
<name>A0A1S4D0W2_TOBAC</name>
<dbReference type="PANTHER" id="PTHR31549:SF289">
    <property type="match status" value="1"/>
</dbReference>
<dbReference type="PaxDb" id="4097-A0A1S4D0W2"/>
<dbReference type="Pfam" id="PF03140">
    <property type="entry name" value="DUF247"/>
    <property type="match status" value="1"/>
</dbReference>
<reference evidence="3" key="2">
    <citation type="submission" date="2025-08" db="UniProtKB">
        <authorList>
            <consortium name="RefSeq"/>
        </authorList>
    </citation>
    <scope>IDENTIFICATION</scope>
    <source>
        <tissue evidence="3">Leaf</tissue>
    </source>
</reference>
<keyword evidence="1" id="KW-0472">Membrane</keyword>
<gene>
    <name evidence="3" type="primary">LOC107824616</name>
</gene>
<keyword evidence="1" id="KW-1133">Transmembrane helix</keyword>
<dbReference type="OMA" id="FEEYIDF"/>
<dbReference type="AlphaFoldDB" id="A0A1S4D0W2"/>
<dbReference type="OrthoDB" id="1621957at2759"/>